<dbReference type="Proteomes" id="UP000663868">
    <property type="component" value="Unassembled WGS sequence"/>
</dbReference>
<proteinExistence type="predicted"/>
<reference evidence="1" key="1">
    <citation type="submission" date="2021-02" db="EMBL/GenBank/DDBJ databases">
        <authorList>
            <person name="Nowell W R."/>
        </authorList>
    </citation>
    <scope>NUCLEOTIDE SEQUENCE</scope>
</reference>
<feature type="non-terminal residue" evidence="1">
    <location>
        <position position="160"/>
    </location>
</feature>
<accession>A0A820JK31</accession>
<gene>
    <name evidence="1" type="ORF">KXQ929_LOCUS46899</name>
</gene>
<dbReference type="AlphaFoldDB" id="A0A820JK31"/>
<evidence type="ECO:0000313" key="2">
    <source>
        <dbReference type="Proteomes" id="UP000663868"/>
    </source>
</evidence>
<sequence>AIALLSSLLINHTNIDQCPIYNCSSIINTTVYSNISSTTPILTSTSTVAYNRNLLYGTYCNEHEECTLSKNLFCQYEYNLNEKHCFCETTYFWNKYTQQCEPKKDINEICEYDNECRLDLGITCDLQSGTNIRRCRCMGEYYWSKLSNCGDLKIQDFVHC</sequence>
<feature type="non-terminal residue" evidence="1">
    <location>
        <position position="1"/>
    </location>
</feature>
<protein>
    <submittedName>
        <fullName evidence="1">Uncharacterized protein</fullName>
    </submittedName>
</protein>
<evidence type="ECO:0000313" key="1">
    <source>
        <dbReference type="EMBL" id="CAF4326041.1"/>
    </source>
</evidence>
<comment type="caution">
    <text evidence="1">The sequence shown here is derived from an EMBL/GenBank/DDBJ whole genome shotgun (WGS) entry which is preliminary data.</text>
</comment>
<dbReference type="EMBL" id="CAJOBB010016246">
    <property type="protein sequence ID" value="CAF4326041.1"/>
    <property type="molecule type" value="Genomic_DNA"/>
</dbReference>
<organism evidence="1 2">
    <name type="scientific">Adineta steineri</name>
    <dbReference type="NCBI Taxonomy" id="433720"/>
    <lineage>
        <taxon>Eukaryota</taxon>
        <taxon>Metazoa</taxon>
        <taxon>Spiralia</taxon>
        <taxon>Gnathifera</taxon>
        <taxon>Rotifera</taxon>
        <taxon>Eurotatoria</taxon>
        <taxon>Bdelloidea</taxon>
        <taxon>Adinetida</taxon>
        <taxon>Adinetidae</taxon>
        <taxon>Adineta</taxon>
    </lineage>
</organism>
<name>A0A820JK31_9BILA</name>